<dbReference type="OrthoDB" id="6359065at2759"/>
<dbReference type="PROSITE" id="PS51257">
    <property type="entry name" value="PROKAR_LIPOPROTEIN"/>
    <property type="match status" value="1"/>
</dbReference>
<dbReference type="VEuPathDB" id="VectorBase:AALB016005"/>
<evidence type="ECO:0000313" key="3">
    <source>
        <dbReference type="Proteomes" id="UP000069272"/>
    </source>
</evidence>
<protein>
    <submittedName>
        <fullName evidence="2">Spaetzle domain-containing protein</fullName>
    </submittedName>
</protein>
<dbReference type="KEGG" id="aali:118465630"/>
<evidence type="ECO:0000259" key="1">
    <source>
        <dbReference type="Pfam" id="PF16077"/>
    </source>
</evidence>
<dbReference type="VEuPathDB" id="VectorBase:AALB20_035003"/>
<dbReference type="Proteomes" id="UP000069272">
    <property type="component" value="Chromosome X"/>
</dbReference>
<proteinExistence type="predicted"/>
<dbReference type="InterPro" id="IPR029034">
    <property type="entry name" value="Cystine-knot_cytokine"/>
</dbReference>
<dbReference type="SUPFAM" id="SSF57501">
    <property type="entry name" value="Cystine-knot cytokines"/>
    <property type="match status" value="1"/>
</dbReference>
<reference evidence="2" key="2">
    <citation type="submission" date="2022-08" db="UniProtKB">
        <authorList>
            <consortium name="EnsemblMetazoa"/>
        </authorList>
    </citation>
    <scope>IDENTIFICATION</scope>
    <source>
        <strain evidence="2">STECLA/ALBI9_A</strain>
    </source>
</reference>
<dbReference type="GeneID" id="118465630"/>
<accession>A0A1Y9G8D7</accession>
<dbReference type="RefSeq" id="XP_035789927.1">
    <property type="nucleotide sequence ID" value="XM_035934034.1"/>
</dbReference>
<dbReference type="EnsemblMetazoa" id="AALB016005-RA">
    <property type="protein sequence ID" value="AALB016005-PA"/>
    <property type="gene ID" value="AALB016005"/>
</dbReference>
<evidence type="ECO:0000313" key="2">
    <source>
        <dbReference type="EnsemblMetazoa" id="AALB016005-PA"/>
    </source>
</evidence>
<dbReference type="STRING" id="7167.A0A1Y9G8D7"/>
<dbReference type="Pfam" id="PF16077">
    <property type="entry name" value="Spaetzle"/>
    <property type="match status" value="1"/>
</dbReference>
<dbReference type="InterPro" id="IPR032104">
    <property type="entry name" value="Spaetzle"/>
</dbReference>
<feature type="domain" description="Spaetzle" evidence="1">
    <location>
        <begin position="193"/>
        <end position="269"/>
    </location>
</feature>
<dbReference type="AlphaFoldDB" id="A0A1Y9G8D7"/>
<name>A0A1Y9G8D7_ANOAL</name>
<organism evidence="2 3">
    <name type="scientific">Anopheles albimanus</name>
    <name type="common">New world malaria mosquito</name>
    <dbReference type="NCBI Taxonomy" id="7167"/>
    <lineage>
        <taxon>Eukaryota</taxon>
        <taxon>Metazoa</taxon>
        <taxon>Ecdysozoa</taxon>
        <taxon>Arthropoda</taxon>
        <taxon>Hexapoda</taxon>
        <taxon>Insecta</taxon>
        <taxon>Pterygota</taxon>
        <taxon>Neoptera</taxon>
        <taxon>Endopterygota</taxon>
        <taxon>Diptera</taxon>
        <taxon>Nematocera</taxon>
        <taxon>Culicoidea</taxon>
        <taxon>Culicidae</taxon>
        <taxon>Anophelinae</taxon>
        <taxon>Anopheles</taxon>
    </lineage>
</organism>
<keyword evidence="3" id="KW-1185">Reference proteome</keyword>
<dbReference type="Gene3D" id="2.10.90.10">
    <property type="entry name" value="Cystine-knot cytokines"/>
    <property type="match status" value="1"/>
</dbReference>
<sequence length="275" mass="30195">MRLARVSVKVQGAGVCVLLACLLHSAVVHSSENAPPTLQEELSGVLEQGDPLVEPEPLETEGLGLEARMALPDAKEIVDENKMIGAVINKEGGLDPVYPANRSVLTRNKRYALRVLQLKEVETKVVFGEGSHPAHYPMERILRALAKPGTGYEHVFAKELVVQNLTERISSPSDGYMCASKISQEYPTYDPVTKTYIVNVEGFYQGISFDECSEVGALCSDTCQSQPSQFVCHQSYGTMEVVVARETRKDGEIELALERIHYPSSCKCQRLPGAI</sequence>
<reference evidence="2 3" key="1">
    <citation type="journal article" date="2017" name="G3 (Bethesda)">
        <title>The Physical Genome Mapping of Anopheles albimanus Corrected Scaffold Misassemblies and Identified Interarm Rearrangements in Genus Anopheles.</title>
        <authorList>
            <person name="Artemov G.N."/>
            <person name="Peery A.N."/>
            <person name="Jiang X."/>
            <person name="Tu Z."/>
            <person name="Stegniy V.N."/>
            <person name="Sharakhova M.V."/>
            <person name="Sharakhov I.V."/>
        </authorList>
    </citation>
    <scope>NUCLEOTIDE SEQUENCE [LARGE SCALE GENOMIC DNA]</scope>
    <source>
        <strain evidence="2 3">ALBI9_A</strain>
    </source>
</reference>